<feature type="transmembrane region" description="Helical" evidence="1">
    <location>
        <begin position="460"/>
        <end position="485"/>
    </location>
</feature>
<keyword evidence="1" id="KW-0472">Membrane</keyword>
<evidence type="ECO:0000256" key="1">
    <source>
        <dbReference type="SAM" id="Phobius"/>
    </source>
</evidence>
<sequence>MSDINEYSLSLTASYFSQLILGATSLNSSSTMGSLSRPSLITTGETKMTWNSNKRRNSWPNVQQISRQRQLNKWTLSQVSPGDGDNNRCCIRFFMRCCMRVKDFFINLKQITKDKTQDIRDKITSNLKVVEEKISPLVHFLPVLISITTLVLTIADVTTDALSAHRICTTSSCRCFFNAGTCLAPGVEEDDICIDAFINGTYVYDYCGGSSINITEEACRNKDPWLVPNTCQCYWTDDSEKEDLGWCQATTGRCDGMVINGVNIQKYCNNGHSKGDCENFTWSHPDPTIRHPYWCYWSIGFILGPSILINLILLISSLYKFNYRRYLIIAGLSSIANFHWIFASIVITVMAIIQILPYICILLKIVTTWKIYRKSISEGEDYNNIKSITMIIIVILSCTEDLPQLTLQTMVYVRAVASFDRDGIVDEMSWLTVASVVISCLSLSKNYTEYSKSLSSSCSTSFLLIFSTTCIASGGRVLICCLFVYSKTWRIFLPVSGNFVIQIIFALSLLCFGLCRKSIGQKCLCLKKDVDSSEFQLVDMYRNPEQHSCDFTVIDIPKRSACENCKYQKLFNAAYTLGRGLRSLLFSVTTDGHSHLGLLSSACYVIWALYIKLNSLFVKYADYEDITTTALTLAMLSYTLNAIVVVINGQHRVISLFVSVLFIVLILILITYQYMVSKLVGDAIDILIPIITVAGLITMINIIALVLVIVKKKKTVQGKKKFKECFKQKTLHFNVSNEVTSKCHTI</sequence>
<keyword evidence="3" id="KW-1185">Reference proteome</keyword>
<accession>A0AAV2QMF3</accession>
<feature type="transmembrane region" description="Helical" evidence="1">
    <location>
        <begin position="296"/>
        <end position="319"/>
    </location>
</feature>
<dbReference type="Proteomes" id="UP001497623">
    <property type="component" value="Unassembled WGS sequence"/>
</dbReference>
<feature type="transmembrane region" description="Helical" evidence="1">
    <location>
        <begin position="491"/>
        <end position="512"/>
    </location>
</feature>
<keyword evidence="1" id="KW-0812">Transmembrane</keyword>
<reference evidence="2 3" key="1">
    <citation type="submission" date="2024-05" db="EMBL/GenBank/DDBJ databases">
        <authorList>
            <person name="Wallberg A."/>
        </authorList>
    </citation>
    <scope>NUCLEOTIDE SEQUENCE [LARGE SCALE GENOMIC DNA]</scope>
</reference>
<feature type="transmembrane region" description="Helical" evidence="1">
    <location>
        <begin position="326"/>
        <end position="349"/>
    </location>
</feature>
<evidence type="ECO:0000313" key="3">
    <source>
        <dbReference type="Proteomes" id="UP001497623"/>
    </source>
</evidence>
<comment type="caution">
    <text evidence="2">The sequence shown here is derived from an EMBL/GenBank/DDBJ whole genome shotgun (WGS) entry which is preliminary data.</text>
</comment>
<feature type="transmembrane region" description="Helical" evidence="1">
    <location>
        <begin position="686"/>
        <end position="710"/>
    </location>
</feature>
<protein>
    <submittedName>
        <fullName evidence="2">Uncharacterized protein</fullName>
    </submittedName>
</protein>
<feature type="transmembrane region" description="Helical" evidence="1">
    <location>
        <begin position="654"/>
        <end position="674"/>
    </location>
</feature>
<keyword evidence="1" id="KW-1133">Transmembrane helix</keyword>
<feature type="transmembrane region" description="Helical" evidence="1">
    <location>
        <begin position="355"/>
        <end position="372"/>
    </location>
</feature>
<dbReference type="EMBL" id="CAXKWB010009061">
    <property type="protein sequence ID" value="CAL4093328.1"/>
    <property type="molecule type" value="Genomic_DNA"/>
</dbReference>
<name>A0AAV2QMF3_MEGNR</name>
<feature type="transmembrane region" description="Helical" evidence="1">
    <location>
        <begin position="592"/>
        <end position="610"/>
    </location>
</feature>
<organism evidence="2 3">
    <name type="scientific">Meganyctiphanes norvegica</name>
    <name type="common">Northern krill</name>
    <name type="synonym">Thysanopoda norvegica</name>
    <dbReference type="NCBI Taxonomy" id="48144"/>
    <lineage>
        <taxon>Eukaryota</taxon>
        <taxon>Metazoa</taxon>
        <taxon>Ecdysozoa</taxon>
        <taxon>Arthropoda</taxon>
        <taxon>Crustacea</taxon>
        <taxon>Multicrustacea</taxon>
        <taxon>Malacostraca</taxon>
        <taxon>Eumalacostraca</taxon>
        <taxon>Eucarida</taxon>
        <taxon>Euphausiacea</taxon>
        <taxon>Euphausiidae</taxon>
        <taxon>Meganyctiphanes</taxon>
    </lineage>
</organism>
<evidence type="ECO:0000313" key="2">
    <source>
        <dbReference type="EMBL" id="CAL4093328.1"/>
    </source>
</evidence>
<dbReference type="AlphaFoldDB" id="A0AAV2QMF3"/>
<gene>
    <name evidence="2" type="ORF">MNOR_LOCUS14829</name>
</gene>
<feature type="transmembrane region" description="Helical" evidence="1">
    <location>
        <begin position="630"/>
        <end position="647"/>
    </location>
</feature>
<proteinExistence type="predicted"/>